<dbReference type="FunFam" id="3.40.50.2000:FF:000119">
    <property type="entry name" value="Glycosyl transferase group 1"/>
    <property type="match status" value="1"/>
</dbReference>
<evidence type="ECO:0000259" key="2">
    <source>
        <dbReference type="Pfam" id="PF00534"/>
    </source>
</evidence>
<dbReference type="Proteomes" id="UP001302494">
    <property type="component" value="Chromosome"/>
</dbReference>
<dbReference type="Pfam" id="PF13439">
    <property type="entry name" value="Glyco_transf_4"/>
    <property type="match status" value="1"/>
</dbReference>
<feature type="domain" description="Glycosyltransferase subfamily 4-like N-terminal" evidence="3">
    <location>
        <begin position="90"/>
        <end position="175"/>
    </location>
</feature>
<dbReference type="AlphaFoldDB" id="A0AA96GK74"/>
<dbReference type="KEGG" id="nneo:PQG83_03725"/>
<dbReference type="GO" id="GO:0009103">
    <property type="term" value="P:lipopolysaccharide biosynthetic process"/>
    <property type="evidence" value="ECO:0007669"/>
    <property type="project" value="TreeGrafter"/>
</dbReference>
<organism evidence="4 5">
    <name type="scientific">Candidatus Nitrospira neomarina</name>
    <dbReference type="NCBI Taxonomy" id="3020899"/>
    <lineage>
        <taxon>Bacteria</taxon>
        <taxon>Pseudomonadati</taxon>
        <taxon>Nitrospirota</taxon>
        <taxon>Nitrospiria</taxon>
        <taxon>Nitrospirales</taxon>
        <taxon>Nitrospiraceae</taxon>
        <taxon>Nitrospira</taxon>
    </lineage>
</organism>
<keyword evidence="5" id="KW-1185">Reference proteome</keyword>
<protein>
    <submittedName>
        <fullName evidence="4">Glycosyltransferase family 1 protein</fullName>
    </submittedName>
</protein>
<dbReference type="InterPro" id="IPR001296">
    <property type="entry name" value="Glyco_trans_1"/>
</dbReference>
<keyword evidence="1" id="KW-0808">Transferase</keyword>
<evidence type="ECO:0000256" key="1">
    <source>
        <dbReference type="ARBA" id="ARBA00022679"/>
    </source>
</evidence>
<evidence type="ECO:0000313" key="5">
    <source>
        <dbReference type="Proteomes" id="UP001302494"/>
    </source>
</evidence>
<proteinExistence type="predicted"/>
<reference evidence="4 5" key="1">
    <citation type="submission" date="2023-01" db="EMBL/GenBank/DDBJ databases">
        <title>Cultivation and genomic characterization of new, ubiquitous marine nitrite-oxidizing bacteria from the Nitrospirales.</title>
        <authorList>
            <person name="Mueller A.J."/>
            <person name="Daebeler A."/>
            <person name="Herbold C.W."/>
            <person name="Kirkegaard R.H."/>
            <person name="Daims H."/>
        </authorList>
    </citation>
    <scope>NUCLEOTIDE SEQUENCE [LARGE SCALE GENOMIC DNA]</scope>
    <source>
        <strain evidence="4 5">DK</strain>
    </source>
</reference>
<gene>
    <name evidence="4" type="ORF">PQG83_03725</name>
</gene>
<evidence type="ECO:0000313" key="4">
    <source>
        <dbReference type="EMBL" id="WNM62872.1"/>
    </source>
</evidence>
<dbReference type="GO" id="GO:0016757">
    <property type="term" value="F:glycosyltransferase activity"/>
    <property type="evidence" value="ECO:0007669"/>
    <property type="project" value="InterPro"/>
</dbReference>
<dbReference type="EMBL" id="CP116968">
    <property type="protein sequence ID" value="WNM62872.1"/>
    <property type="molecule type" value="Genomic_DNA"/>
</dbReference>
<dbReference type="Gene3D" id="3.40.50.2000">
    <property type="entry name" value="Glycogen Phosphorylase B"/>
    <property type="match status" value="2"/>
</dbReference>
<dbReference type="PANTHER" id="PTHR46401">
    <property type="entry name" value="GLYCOSYLTRANSFERASE WBBK-RELATED"/>
    <property type="match status" value="1"/>
</dbReference>
<evidence type="ECO:0000259" key="3">
    <source>
        <dbReference type="Pfam" id="PF13439"/>
    </source>
</evidence>
<dbReference type="Pfam" id="PF00534">
    <property type="entry name" value="Glycos_transf_1"/>
    <property type="match status" value="1"/>
</dbReference>
<name>A0AA96GK74_9BACT</name>
<feature type="domain" description="Glycosyl transferase family 1" evidence="2">
    <location>
        <begin position="198"/>
        <end position="355"/>
    </location>
</feature>
<dbReference type="PANTHER" id="PTHR46401:SF2">
    <property type="entry name" value="GLYCOSYLTRANSFERASE WBBK-RELATED"/>
    <property type="match status" value="1"/>
</dbReference>
<accession>A0AA96GK74</accession>
<dbReference type="SUPFAM" id="SSF53756">
    <property type="entry name" value="UDP-Glycosyltransferase/glycogen phosphorylase"/>
    <property type="match status" value="1"/>
</dbReference>
<dbReference type="InterPro" id="IPR028098">
    <property type="entry name" value="Glyco_trans_4-like_N"/>
</dbReference>
<dbReference type="CDD" id="cd03809">
    <property type="entry name" value="GT4_MtfB-like"/>
    <property type="match status" value="1"/>
</dbReference>
<dbReference type="RefSeq" id="WP_312746907.1">
    <property type="nucleotide sequence ID" value="NZ_CP116968.1"/>
</dbReference>
<sequence>MSDDSQQFRHLMRVGFDAGPMRSAYSGIGQYVRCLFPAMFSFSQDIEWEAYASSRGSSQTFALPFPSHVSVKCSKSSWGFGRMEKDQPPLDIFHGTNFKAPDYGQRHTILTIHDVWLARHPEYSKKLFGQALSSWKLGLRARKVSRVVAVSTFSSREIQEVCHLPSDRIRVIQHGPSPDMFPDRDDQKFQEARTRLHIPPRPFVLFVGGAEPRKNHTAAFKAFARSPRLVSSFSLVAIGELESRGASLMVTARDVGIMDSVCCPGYVSSTDLRLLYSHAEAFVFPSLYEGFGIPLLDAMACGAPIITGTGSALPEVAGDAALYVDPHDPEQLGVEIERLVSDRELHTQLRNKGFERVKQFSWERAAQETLNLYRDVLG</sequence>